<dbReference type="SMART" id="SM00596">
    <property type="entry name" value="PRE_C2HC"/>
    <property type="match status" value="1"/>
</dbReference>
<reference evidence="3 4" key="1">
    <citation type="submission" date="2019-08" db="EMBL/GenBank/DDBJ databases">
        <authorList>
            <person name="Alioto T."/>
            <person name="Alioto T."/>
            <person name="Gomez Garrido J."/>
        </authorList>
    </citation>
    <scope>NUCLEOTIDE SEQUENCE [LARGE SCALE GENOMIC DNA]</scope>
</reference>
<evidence type="ECO:0000256" key="1">
    <source>
        <dbReference type="SAM" id="MobiDB-lite"/>
    </source>
</evidence>
<feature type="region of interest" description="Disordered" evidence="1">
    <location>
        <begin position="10"/>
        <end position="31"/>
    </location>
</feature>
<dbReference type="EMBL" id="CABPRJ010000021">
    <property type="protein sequence ID" value="VVC25875.1"/>
    <property type="molecule type" value="Genomic_DNA"/>
</dbReference>
<keyword evidence="4" id="KW-1185">Reference proteome</keyword>
<evidence type="ECO:0000313" key="3">
    <source>
        <dbReference type="EMBL" id="VVC25875.1"/>
    </source>
</evidence>
<dbReference type="InterPro" id="IPR006579">
    <property type="entry name" value="Pre_C2HC_dom"/>
</dbReference>
<dbReference type="OrthoDB" id="6593055at2759"/>
<gene>
    <name evidence="3" type="ORF">CINCED_3A024444</name>
</gene>
<organism evidence="3 4">
    <name type="scientific">Cinara cedri</name>
    <dbReference type="NCBI Taxonomy" id="506608"/>
    <lineage>
        <taxon>Eukaryota</taxon>
        <taxon>Metazoa</taxon>
        <taxon>Ecdysozoa</taxon>
        <taxon>Arthropoda</taxon>
        <taxon>Hexapoda</taxon>
        <taxon>Insecta</taxon>
        <taxon>Pterygota</taxon>
        <taxon>Neoptera</taxon>
        <taxon>Paraneoptera</taxon>
        <taxon>Hemiptera</taxon>
        <taxon>Sternorrhyncha</taxon>
        <taxon>Aphidomorpha</taxon>
        <taxon>Aphidoidea</taxon>
        <taxon>Aphididae</taxon>
        <taxon>Lachninae</taxon>
        <taxon>Cinara</taxon>
    </lineage>
</organism>
<feature type="domain" description="Pre-C2HC" evidence="2">
    <location>
        <begin position="116"/>
        <end position="184"/>
    </location>
</feature>
<feature type="region of interest" description="Disordered" evidence="1">
    <location>
        <begin position="259"/>
        <end position="301"/>
    </location>
</feature>
<feature type="compositionally biased region" description="Polar residues" evidence="1">
    <location>
        <begin position="281"/>
        <end position="296"/>
    </location>
</feature>
<sequence>MNCFTLIAPNDEEERMDDTNENIPNKNQTPKPPPIFIQVQINFNNFCIKIKELTDSSGFDCKSSTNKLKLQTYSADSYRSVINYHKENNVSFHSYQSKELKTFRAVIRNLHPTTDLSLIKKELLNSGFTTRNIMPVFHKLTKTPLPIFFIDLEPGPTNADIFKITSLCYMIVKIEPAHPKRDIPQCHRCQTRGHTRSYCNHTPRCVRCGLDHESLHCTNDHSSPAKCALCNGSHPANYKGCKTYTDLIKKLAQSKNNMWNNKNKHHHTSNVINHNLPPPTDSQNFPPLNSESNPHSQTNNQNQNLDLTIQLSSFINDLKTLINPLLSLLTTVIDKFIKNGN</sequence>
<name>A0A5E4M182_9HEMI</name>
<proteinExistence type="predicted"/>
<dbReference type="AlphaFoldDB" id="A0A5E4M182"/>
<dbReference type="Pfam" id="PF07530">
    <property type="entry name" value="PRE_C2HC"/>
    <property type="match status" value="1"/>
</dbReference>
<feature type="compositionally biased region" description="Acidic residues" evidence="1">
    <location>
        <begin position="10"/>
        <end position="20"/>
    </location>
</feature>
<dbReference type="Proteomes" id="UP000325440">
    <property type="component" value="Unassembled WGS sequence"/>
</dbReference>
<protein>
    <submittedName>
        <fullName evidence="3">Pre-C2HC domain</fullName>
    </submittedName>
</protein>
<accession>A0A5E4M182</accession>
<evidence type="ECO:0000259" key="2">
    <source>
        <dbReference type="SMART" id="SM00596"/>
    </source>
</evidence>
<evidence type="ECO:0000313" key="4">
    <source>
        <dbReference type="Proteomes" id="UP000325440"/>
    </source>
</evidence>